<evidence type="ECO:0000313" key="7">
    <source>
        <dbReference type="Proteomes" id="UP000483672"/>
    </source>
</evidence>
<evidence type="ECO:0000313" key="4">
    <source>
        <dbReference type="EMBL" id="KAF3217790.1"/>
    </source>
</evidence>
<organism evidence="3 5">
    <name type="scientific">Orbilia oligospora</name>
    <name type="common">Nematode-trapping fungus</name>
    <name type="synonym">Arthrobotrys oligospora</name>
    <dbReference type="NCBI Taxonomy" id="2813651"/>
    <lineage>
        <taxon>Eukaryota</taxon>
        <taxon>Fungi</taxon>
        <taxon>Dikarya</taxon>
        <taxon>Ascomycota</taxon>
        <taxon>Pezizomycotina</taxon>
        <taxon>Orbiliomycetes</taxon>
        <taxon>Orbiliales</taxon>
        <taxon>Orbiliaceae</taxon>
        <taxon>Orbilia</taxon>
    </lineage>
</organism>
<proteinExistence type="predicted"/>
<dbReference type="EMBL" id="JAABOE010000073">
    <property type="protein sequence ID" value="KAF3170643.1"/>
    <property type="molecule type" value="Genomic_DNA"/>
</dbReference>
<dbReference type="AlphaFoldDB" id="A0A6G1LX30"/>
<dbReference type="Proteomes" id="UP000483672">
    <property type="component" value="Unassembled WGS sequence"/>
</dbReference>
<name>A0A6G1LX30_ORBOL</name>
<protein>
    <submittedName>
        <fullName evidence="3">Uncharacterized protein</fullName>
    </submittedName>
</protein>
<evidence type="ECO:0000313" key="5">
    <source>
        <dbReference type="Proteomes" id="UP000472727"/>
    </source>
</evidence>
<evidence type="ECO:0000313" key="1">
    <source>
        <dbReference type="EMBL" id="KAF3170643.1"/>
    </source>
</evidence>
<sequence length="246" mass="26569">MADLNTKIDLGILAPGLKFSITSVDVILEKGPFFGEFTGWGINGNKFKNQKNGLNLASGNLRLPLQVPKIANTPEAPVNIGTVKFGREVSPTANVSPGRIEIGFQVVGSVALKKGAKPQPCGYKGYITITPTEWGRIQRPDAVQIAYGFIGQPPRSTLIQVPNLRDTHDLKFDFVIGPDMKIAMTPSLDTSLLNKISGGIIDVALQVHQEAANFAIGDRVPGLVEGVNVIGTIPGNFRRIRRQYRA</sequence>
<dbReference type="Proteomes" id="UP000479691">
    <property type="component" value="Unassembled WGS sequence"/>
</dbReference>
<dbReference type="EMBL" id="WIWT01000049">
    <property type="protein sequence ID" value="KAF3208042.1"/>
    <property type="molecule type" value="Genomic_DNA"/>
</dbReference>
<evidence type="ECO:0000313" key="2">
    <source>
        <dbReference type="EMBL" id="KAF3208042.1"/>
    </source>
</evidence>
<dbReference type="Proteomes" id="UP000614610">
    <property type="component" value="Unassembled WGS sequence"/>
</dbReference>
<gene>
    <name evidence="3" type="ORF">TWF106_009775</name>
    <name evidence="4" type="ORF">TWF191_008420</name>
    <name evidence="2" type="ORF">TWF679_007945</name>
    <name evidence="1" type="ORF">TWF788_010107</name>
</gene>
<reference evidence="5 6" key="1">
    <citation type="submission" date="2019-06" db="EMBL/GenBank/DDBJ databases">
        <authorList>
            <person name="Palmer J.M."/>
        </authorList>
    </citation>
    <scope>NUCLEOTIDE SEQUENCE [LARGE SCALE GENOMIC DNA]</scope>
    <source>
        <strain evidence="3 5">TWF106</strain>
        <strain evidence="4 7">TWF191</strain>
        <strain evidence="2">TWF679</strain>
        <strain evidence="1 6">TWF788</strain>
    </source>
</reference>
<evidence type="ECO:0000313" key="3">
    <source>
        <dbReference type="EMBL" id="KAF3212404.1"/>
    </source>
</evidence>
<evidence type="ECO:0000313" key="6">
    <source>
        <dbReference type="Proteomes" id="UP000479691"/>
    </source>
</evidence>
<dbReference type="EMBL" id="WIWS01000069">
    <property type="protein sequence ID" value="KAF3212404.1"/>
    <property type="molecule type" value="Genomic_DNA"/>
</dbReference>
<dbReference type="Proteomes" id="UP000472727">
    <property type="component" value="Unassembled WGS sequence"/>
</dbReference>
<dbReference type="EMBL" id="WIPF01000057">
    <property type="protein sequence ID" value="KAF3217790.1"/>
    <property type="molecule type" value="Genomic_DNA"/>
</dbReference>
<dbReference type="OrthoDB" id="5273478at2759"/>
<accession>A0A6G1LX30</accession>
<comment type="caution">
    <text evidence="3">The sequence shown here is derived from an EMBL/GenBank/DDBJ whole genome shotgun (WGS) entry which is preliminary data.</text>
</comment>